<name>A0A266N510_9PSED</name>
<evidence type="ECO:0000313" key="1">
    <source>
        <dbReference type="EMBL" id="OZY57576.1"/>
    </source>
</evidence>
<dbReference type="Proteomes" id="UP000215788">
    <property type="component" value="Unassembled WGS sequence"/>
</dbReference>
<gene>
    <name evidence="1" type="ORF">CJF39_20850</name>
</gene>
<dbReference type="AlphaFoldDB" id="A0A266N510"/>
<comment type="caution">
    <text evidence="1">The sequence shown here is derived from an EMBL/GenBank/DDBJ whole genome shotgun (WGS) entry which is preliminary data.</text>
</comment>
<organism evidence="1 2">
    <name type="scientific">Pseudomonas lundensis</name>
    <dbReference type="NCBI Taxonomy" id="86185"/>
    <lineage>
        <taxon>Bacteria</taxon>
        <taxon>Pseudomonadati</taxon>
        <taxon>Pseudomonadota</taxon>
        <taxon>Gammaproteobacteria</taxon>
        <taxon>Pseudomonadales</taxon>
        <taxon>Pseudomonadaceae</taxon>
        <taxon>Pseudomonas</taxon>
    </lineage>
</organism>
<protein>
    <submittedName>
        <fullName evidence="1">Uncharacterized protein</fullName>
    </submittedName>
</protein>
<accession>A0A266N510</accession>
<dbReference type="EMBL" id="NQKI01000048">
    <property type="protein sequence ID" value="OZY57576.1"/>
    <property type="molecule type" value="Genomic_DNA"/>
</dbReference>
<sequence length="387" mass="42764">MAVYFTENRISWVYVQSLARKTFVLPNNSGVLAFAGSCTPAIHFLDNLSEAFRNKYQYDECARVDKELIDRVLKHSPRAGEFWLLGVLIDASGHRTPYTHNSVKRIDTQFFGVCYAAGSGAELVGQLIEREDHRLQGVKTASGAALWRTTEYLAESISCEMLYRESDYLNGLAVNSPISVGCGGFYEWYKVLPQGVKPMKSRVDIHVSLLDKQKLVITRIYFCEQMQNPKLRLVDSALPSQDYYLSIFNLGLKPCEIPMEMELTEWMTIVPEETVGVLVRSFFNSDGIEVGATARQLSASVSPKSAKHLFGEPLDVARVRLIVYSGGVATLSAVTSSAGELPSARVLEVNGRVALALNQTTITALLEAASRLSNINDECVDTDKAAV</sequence>
<proteinExistence type="predicted"/>
<evidence type="ECO:0000313" key="2">
    <source>
        <dbReference type="Proteomes" id="UP000215788"/>
    </source>
</evidence>
<reference evidence="1 2" key="1">
    <citation type="submission" date="2017-08" db="EMBL/GenBank/DDBJ databases">
        <title>Genomic and metabolic characterisation of spoilage-associated Pseudomonas species.</title>
        <authorList>
            <person name="Stanborough T."/>
            <person name="Fegan N."/>
            <person name="Powell S.M."/>
            <person name="Singh T."/>
            <person name="Tamplin M.L."/>
            <person name="Chandry P.S."/>
        </authorList>
    </citation>
    <scope>NUCLEOTIDE SEQUENCE [LARGE SCALE GENOMIC DNA]</scope>
    <source>
        <strain evidence="1 2">L1802</strain>
    </source>
</reference>